<dbReference type="STRING" id="4540.A0A3L6RAN4"/>
<dbReference type="PANTHER" id="PTHR10291">
    <property type="entry name" value="DEHYDRODOLICHYL DIPHOSPHATE SYNTHASE FAMILY MEMBER"/>
    <property type="match status" value="1"/>
</dbReference>
<comment type="caution">
    <text evidence="2">The sequence shown here is derived from an EMBL/GenBank/DDBJ whole genome shotgun (WGS) entry which is preliminary data.</text>
</comment>
<dbReference type="AlphaFoldDB" id="A0A3L6RAN4"/>
<organism evidence="2 3">
    <name type="scientific">Panicum miliaceum</name>
    <name type="common">Proso millet</name>
    <name type="synonym">Broomcorn millet</name>
    <dbReference type="NCBI Taxonomy" id="4540"/>
    <lineage>
        <taxon>Eukaryota</taxon>
        <taxon>Viridiplantae</taxon>
        <taxon>Streptophyta</taxon>
        <taxon>Embryophyta</taxon>
        <taxon>Tracheophyta</taxon>
        <taxon>Spermatophyta</taxon>
        <taxon>Magnoliopsida</taxon>
        <taxon>Liliopsida</taxon>
        <taxon>Poales</taxon>
        <taxon>Poaceae</taxon>
        <taxon>PACMAD clade</taxon>
        <taxon>Panicoideae</taxon>
        <taxon>Panicodae</taxon>
        <taxon>Paniceae</taxon>
        <taxon>Panicinae</taxon>
        <taxon>Panicum</taxon>
        <taxon>Panicum sect. Panicum</taxon>
    </lineage>
</organism>
<dbReference type="InterPro" id="IPR001441">
    <property type="entry name" value="UPP_synth-like"/>
</dbReference>
<dbReference type="InterPro" id="IPR036424">
    <property type="entry name" value="UPP_synth-like_sf"/>
</dbReference>
<dbReference type="PANTHER" id="PTHR10291:SF23">
    <property type="entry name" value="ALKYL TRANSFERASE"/>
    <property type="match status" value="1"/>
</dbReference>
<keyword evidence="3" id="KW-1185">Reference proteome</keyword>
<dbReference type="EMBL" id="PQIB02000009">
    <property type="protein sequence ID" value="RLM99879.1"/>
    <property type="molecule type" value="Genomic_DNA"/>
</dbReference>
<dbReference type="SUPFAM" id="SSF64005">
    <property type="entry name" value="Undecaprenyl diphosphate synthase"/>
    <property type="match status" value="1"/>
</dbReference>
<protein>
    <submittedName>
        <fullName evidence="2">Uncharacterized protein</fullName>
    </submittedName>
</protein>
<reference evidence="3" key="1">
    <citation type="journal article" date="2019" name="Nat. Commun.">
        <title>The genome of broomcorn millet.</title>
        <authorList>
            <person name="Zou C."/>
            <person name="Miki D."/>
            <person name="Li D."/>
            <person name="Tang Q."/>
            <person name="Xiao L."/>
            <person name="Rajput S."/>
            <person name="Deng P."/>
            <person name="Jia W."/>
            <person name="Huang R."/>
            <person name="Zhang M."/>
            <person name="Sun Y."/>
            <person name="Hu J."/>
            <person name="Fu X."/>
            <person name="Schnable P.S."/>
            <person name="Li F."/>
            <person name="Zhang H."/>
            <person name="Feng B."/>
            <person name="Zhu X."/>
            <person name="Liu R."/>
            <person name="Schnable J.C."/>
            <person name="Zhu J.-K."/>
            <person name="Zhang H."/>
        </authorList>
    </citation>
    <scope>NUCLEOTIDE SEQUENCE [LARGE SCALE GENOMIC DNA]</scope>
</reference>
<dbReference type="Proteomes" id="UP000275267">
    <property type="component" value="Unassembled WGS sequence"/>
</dbReference>
<dbReference type="InterPro" id="IPR018520">
    <property type="entry name" value="UPP_synth-like_CS"/>
</dbReference>
<name>A0A3L6RAN4_PANMI</name>
<keyword evidence="1" id="KW-0808">Transferase</keyword>
<accession>A0A3L6RAN4</accession>
<dbReference type="PROSITE" id="PS01066">
    <property type="entry name" value="UPP_SYNTHASE"/>
    <property type="match status" value="1"/>
</dbReference>
<evidence type="ECO:0000313" key="3">
    <source>
        <dbReference type="Proteomes" id="UP000275267"/>
    </source>
</evidence>
<dbReference type="Gene3D" id="3.40.1180.10">
    <property type="entry name" value="Decaprenyl diphosphate synthase-like"/>
    <property type="match status" value="1"/>
</dbReference>
<sequence>MLAGHLSTSVLGEFDSPDLLVRTSGELRLSNFLLWQSAYTELYFSNKMWPDFWEDEYIQALKDFQSRERRFGQRKPSKASN</sequence>
<evidence type="ECO:0000313" key="2">
    <source>
        <dbReference type="EMBL" id="RLM99879.1"/>
    </source>
</evidence>
<dbReference type="GO" id="GO:0016094">
    <property type="term" value="P:polyprenol biosynthetic process"/>
    <property type="evidence" value="ECO:0007669"/>
    <property type="project" value="TreeGrafter"/>
</dbReference>
<dbReference type="GO" id="GO:0045547">
    <property type="term" value="F:ditrans,polycis-polyprenyl diphosphate synthase [(2E,6E)-farnesyl diphosphate specific] activity"/>
    <property type="evidence" value="ECO:0007669"/>
    <property type="project" value="TreeGrafter"/>
</dbReference>
<evidence type="ECO:0000256" key="1">
    <source>
        <dbReference type="ARBA" id="ARBA00022679"/>
    </source>
</evidence>
<dbReference type="Pfam" id="PF01255">
    <property type="entry name" value="Prenyltransf"/>
    <property type="match status" value="1"/>
</dbReference>
<gene>
    <name evidence="2" type="ORF">C2845_PM06G12420</name>
</gene>
<dbReference type="OrthoDB" id="4173905at2759"/>
<proteinExistence type="predicted"/>